<gene>
    <name evidence="5" type="ORF">BT96DRAFT_954166</name>
</gene>
<evidence type="ECO:0000256" key="2">
    <source>
        <dbReference type="ARBA" id="ARBA00022980"/>
    </source>
</evidence>
<evidence type="ECO:0000256" key="4">
    <source>
        <dbReference type="SAM" id="MobiDB-lite"/>
    </source>
</evidence>
<dbReference type="EMBL" id="ML769392">
    <property type="protein sequence ID" value="KAE9408194.1"/>
    <property type="molecule type" value="Genomic_DNA"/>
</dbReference>
<evidence type="ECO:0000313" key="5">
    <source>
        <dbReference type="EMBL" id="KAE9408194.1"/>
    </source>
</evidence>
<dbReference type="NCBIfam" id="TIGR00002">
    <property type="entry name" value="S16"/>
    <property type="match status" value="1"/>
</dbReference>
<keyword evidence="6" id="KW-1185">Reference proteome</keyword>
<evidence type="ECO:0000256" key="3">
    <source>
        <dbReference type="ARBA" id="ARBA00023274"/>
    </source>
</evidence>
<dbReference type="Pfam" id="PF00886">
    <property type="entry name" value="Ribosomal_S16"/>
    <property type="match status" value="1"/>
</dbReference>
<comment type="similarity">
    <text evidence="1">Belongs to the bacterial ribosomal protein bS16 family.</text>
</comment>
<proteinExistence type="inferred from homology"/>
<feature type="compositionally biased region" description="Low complexity" evidence="4">
    <location>
        <begin position="104"/>
        <end position="116"/>
    </location>
</feature>
<accession>A0A6A4IHJ4</accession>
<dbReference type="GO" id="GO:0032543">
    <property type="term" value="P:mitochondrial translation"/>
    <property type="evidence" value="ECO:0007669"/>
    <property type="project" value="TreeGrafter"/>
</dbReference>
<dbReference type="GO" id="GO:0005763">
    <property type="term" value="C:mitochondrial small ribosomal subunit"/>
    <property type="evidence" value="ECO:0007669"/>
    <property type="project" value="TreeGrafter"/>
</dbReference>
<keyword evidence="2 5" id="KW-0689">Ribosomal protein</keyword>
<feature type="compositionally biased region" description="Pro residues" evidence="4">
    <location>
        <begin position="117"/>
        <end position="127"/>
    </location>
</feature>
<dbReference type="Gene3D" id="3.30.1320.10">
    <property type="match status" value="1"/>
</dbReference>
<reference evidence="5" key="1">
    <citation type="journal article" date="2019" name="Environ. Microbiol.">
        <title>Fungal ecological strategies reflected in gene transcription - a case study of two litter decomposers.</title>
        <authorList>
            <person name="Barbi F."/>
            <person name="Kohler A."/>
            <person name="Barry K."/>
            <person name="Baskaran P."/>
            <person name="Daum C."/>
            <person name="Fauchery L."/>
            <person name="Ihrmark K."/>
            <person name="Kuo A."/>
            <person name="LaButti K."/>
            <person name="Lipzen A."/>
            <person name="Morin E."/>
            <person name="Grigoriev I.V."/>
            <person name="Henrissat B."/>
            <person name="Lindahl B."/>
            <person name="Martin F."/>
        </authorList>
    </citation>
    <scope>NUCLEOTIDE SEQUENCE</scope>
    <source>
        <strain evidence="5">JB14</strain>
    </source>
</reference>
<dbReference type="InterPro" id="IPR023803">
    <property type="entry name" value="Ribosomal_bS16_dom_sf"/>
</dbReference>
<evidence type="ECO:0000256" key="1">
    <source>
        <dbReference type="ARBA" id="ARBA00006668"/>
    </source>
</evidence>
<protein>
    <submittedName>
        <fullName evidence="5">Ribosomal protein S16</fullName>
    </submittedName>
</protein>
<keyword evidence="3" id="KW-0687">Ribonucleoprotein</keyword>
<dbReference type="PANTHER" id="PTHR12919:SF20">
    <property type="entry name" value="SMALL RIBOSOMAL SUBUNIT PROTEIN BS16M"/>
    <property type="match status" value="1"/>
</dbReference>
<dbReference type="OrthoDB" id="407221at2759"/>
<feature type="region of interest" description="Disordered" evidence="4">
    <location>
        <begin position="86"/>
        <end position="127"/>
    </location>
</feature>
<organism evidence="5 6">
    <name type="scientific">Gymnopus androsaceus JB14</name>
    <dbReference type="NCBI Taxonomy" id="1447944"/>
    <lineage>
        <taxon>Eukaryota</taxon>
        <taxon>Fungi</taxon>
        <taxon>Dikarya</taxon>
        <taxon>Basidiomycota</taxon>
        <taxon>Agaricomycotina</taxon>
        <taxon>Agaricomycetes</taxon>
        <taxon>Agaricomycetidae</taxon>
        <taxon>Agaricales</taxon>
        <taxon>Marasmiineae</taxon>
        <taxon>Omphalotaceae</taxon>
        <taxon>Gymnopus</taxon>
    </lineage>
</organism>
<dbReference type="AlphaFoldDB" id="A0A6A4IHJ4"/>
<dbReference type="PANTHER" id="PTHR12919">
    <property type="entry name" value="30S RIBOSOMAL PROTEIN S16"/>
    <property type="match status" value="1"/>
</dbReference>
<sequence>MPMRLRLAVHGLRHDRIFHLVAINQRIRRNGKPTELLGIYDPRVKPGGKEYKTMEWSVGRIRYWLDVGAIPSKSVVKLLTMGNILKPDSPYHPKSPRAPAQSIPSEGSPSSAEPLASEPPSPAAEKS</sequence>
<name>A0A6A4IHJ4_9AGAR</name>
<dbReference type="GO" id="GO:0003735">
    <property type="term" value="F:structural constituent of ribosome"/>
    <property type="evidence" value="ECO:0007669"/>
    <property type="project" value="InterPro"/>
</dbReference>
<dbReference type="SUPFAM" id="SSF54565">
    <property type="entry name" value="Ribosomal protein S16"/>
    <property type="match status" value="1"/>
</dbReference>
<dbReference type="InterPro" id="IPR000307">
    <property type="entry name" value="Ribosomal_bS16"/>
</dbReference>
<evidence type="ECO:0000313" key="6">
    <source>
        <dbReference type="Proteomes" id="UP000799118"/>
    </source>
</evidence>
<dbReference type="Proteomes" id="UP000799118">
    <property type="component" value="Unassembled WGS sequence"/>
</dbReference>